<evidence type="ECO:0000313" key="2">
    <source>
        <dbReference type="Proteomes" id="UP000299102"/>
    </source>
</evidence>
<dbReference type="AlphaFoldDB" id="A0A4C1XW00"/>
<dbReference type="Proteomes" id="UP000299102">
    <property type="component" value="Unassembled WGS sequence"/>
</dbReference>
<gene>
    <name evidence="1" type="ORF">EVAR_47783_1</name>
</gene>
<comment type="caution">
    <text evidence="1">The sequence shown here is derived from an EMBL/GenBank/DDBJ whole genome shotgun (WGS) entry which is preliminary data.</text>
</comment>
<reference evidence="1 2" key="1">
    <citation type="journal article" date="2019" name="Commun. Biol.">
        <title>The bagworm genome reveals a unique fibroin gene that provides high tensile strength.</title>
        <authorList>
            <person name="Kono N."/>
            <person name="Nakamura H."/>
            <person name="Ohtoshi R."/>
            <person name="Tomita M."/>
            <person name="Numata K."/>
            <person name="Arakawa K."/>
        </authorList>
    </citation>
    <scope>NUCLEOTIDE SEQUENCE [LARGE SCALE GENOMIC DNA]</scope>
</reference>
<evidence type="ECO:0000313" key="1">
    <source>
        <dbReference type="EMBL" id="GBP67222.1"/>
    </source>
</evidence>
<name>A0A4C1XW00_EUMVA</name>
<organism evidence="1 2">
    <name type="scientific">Eumeta variegata</name>
    <name type="common">Bagworm moth</name>
    <name type="synonym">Eumeta japonica</name>
    <dbReference type="NCBI Taxonomy" id="151549"/>
    <lineage>
        <taxon>Eukaryota</taxon>
        <taxon>Metazoa</taxon>
        <taxon>Ecdysozoa</taxon>
        <taxon>Arthropoda</taxon>
        <taxon>Hexapoda</taxon>
        <taxon>Insecta</taxon>
        <taxon>Pterygota</taxon>
        <taxon>Neoptera</taxon>
        <taxon>Endopterygota</taxon>
        <taxon>Lepidoptera</taxon>
        <taxon>Glossata</taxon>
        <taxon>Ditrysia</taxon>
        <taxon>Tineoidea</taxon>
        <taxon>Psychidae</taxon>
        <taxon>Oiketicinae</taxon>
        <taxon>Eumeta</taxon>
    </lineage>
</organism>
<sequence>MPRCRVHAQVALVSCSHHFRRTVYLRGDLKCTYKAFAAELFITAAGGGVHALIKALPESELSFFPLKLAEKQSCRNIATPEKGVHVTCNLCNDKHLCGAAWVIPERGKDVDVERLSGDILFGITNIDCRSLKKGNIERKLPLLYEIFIASEISVKREDLLIYQRWGRRPREAIKRVQTNIFEGHKSGRAIRNYIVIATHEHSLLQRNH</sequence>
<proteinExistence type="predicted"/>
<protein>
    <submittedName>
        <fullName evidence="1">Uncharacterized protein</fullName>
    </submittedName>
</protein>
<keyword evidence="2" id="KW-1185">Reference proteome</keyword>
<accession>A0A4C1XW00</accession>
<dbReference type="EMBL" id="BGZK01000976">
    <property type="protein sequence ID" value="GBP67222.1"/>
    <property type="molecule type" value="Genomic_DNA"/>
</dbReference>